<sequence length="141" mass="15436">TPMIVLDNAKFNVARNLSVSSPLSARYSSQITRMPGISHRYMASSAGLPADHEVWKLGRLNHVAVAVPDLKKATDFYKNMLGAHDVSDAVVDDIKEAVKDLTLKEIRILDPEPKIGAHGNPVVFLHPRDCGGVLVELEEVK</sequence>
<evidence type="ECO:0000313" key="1">
    <source>
        <dbReference type="EMBL" id="CAG8456025.1"/>
    </source>
</evidence>
<organism evidence="1 2">
    <name type="scientific">Acaulospora colombiana</name>
    <dbReference type="NCBI Taxonomy" id="27376"/>
    <lineage>
        <taxon>Eukaryota</taxon>
        <taxon>Fungi</taxon>
        <taxon>Fungi incertae sedis</taxon>
        <taxon>Mucoromycota</taxon>
        <taxon>Glomeromycotina</taxon>
        <taxon>Glomeromycetes</taxon>
        <taxon>Diversisporales</taxon>
        <taxon>Acaulosporaceae</taxon>
        <taxon>Acaulospora</taxon>
    </lineage>
</organism>
<dbReference type="Proteomes" id="UP000789525">
    <property type="component" value="Unassembled WGS sequence"/>
</dbReference>
<protein>
    <submittedName>
        <fullName evidence="1">13518_t:CDS:1</fullName>
    </submittedName>
</protein>
<comment type="caution">
    <text evidence="1">The sequence shown here is derived from an EMBL/GenBank/DDBJ whole genome shotgun (WGS) entry which is preliminary data.</text>
</comment>
<dbReference type="EMBL" id="CAJVPT010001065">
    <property type="protein sequence ID" value="CAG8456025.1"/>
    <property type="molecule type" value="Genomic_DNA"/>
</dbReference>
<proteinExistence type="predicted"/>
<gene>
    <name evidence="1" type="ORF">ACOLOM_LOCUS961</name>
</gene>
<accession>A0ACA9K728</accession>
<evidence type="ECO:0000313" key="2">
    <source>
        <dbReference type="Proteomes" id="UP000789525"/>
    </source>
</evidence>
<reference evidence="1" key="1">
    <citation type="submission" date="2021-06" db="EMBL/GenBank/DDBJ databases">
        <authorList>
            <person name="Kallberg Y."/>
            <person name="Tangrot J."/>
            <person name="Rosling A."/>
        </authorList>
    </citation>
    <scope>NUCLEOTIDE SEQUENCE</scope>
    <source>
        <strain evidence="1">CL356</strain>
    </source>
</reference>
<feature type="non-terminal residue" evidence="1">
    <location>
        <position position="1"/>
    </location>
</feature>
<keyword evidence="2" id="KW-1185">Reference proteome</keyword>
<name>A0ACA9K728_9GLOM</name>